<dbReference type="Proteomes" id="UP001296923">
    <property type="component" value="Unassembled WGS sequence"/>
</dbReference>
<dbReference type="RefSeq" id="WP_205725071.1">
    <property type="nucleotide sequence ID" value="NZ_JAFHKR010000038.1"/>
</dbReference>
<evidence type="ECO:0000313" key="1">
    <source>
        <dbReference type="EMBL" id="MBN3554010.1"/>
    </source>
</evidence>
<dbReference type="Pfam" id="PF13541">
    <property type="entry name" value="ChlI"/>
    <property type="match status" value="1"/>
</dbReference>
<protein>
    <submittedName>
        <fullName evidence="1">Uncharacterized protein</fullName>
    </submittedName>
</protein>
<proteinExistence type="predicted"/>
<dbReference type="EMBL" id="JAFHKR010000038">
    <property type="protein sequence ID" value="MBN3554010.1"/>
    <property type="molecule type" value="Genomic_DNA"/>
</dbReference>
<sequence length="60" mass="6445">MVINLSPAEQKRNGPLFDLSIALGVLKSGEFLKDDISTDAGFIGYLSLDGTILAMQENCN</sequence>
<evidence type="ECO:0000313" key="2">
    <source>
        <dbReference type="Proteomes" id="UP001296923"/>
    </source>
</evidence>
<gene>
    <name evidence="1" type="ORF">JYA63_07030</name>
</gene>
<reference evidence="1 2" key="1">
    <citation type="submission" date="2021-01" db="EMBL/GenBank/DDBJ databases">
        <title>Genome Sequencing of Type Strains.</title>
        <authorList>
            <person name="Lemaire J.F."/>
            <person name="Inderbitzin P."/>
            <person name="Collins S.B."/>
            <person name="Wespe N."/>
            <person name="Knight-Connoni V."/>
        </authorList>
    </citation>
    <scope>NUCLEOTIDE SEQUENCE [LARGE SCALE GENOMIC DNA]</scope>
    <source>
        <strain evidence="1 2">DSM 23009</strain>
    </source>
</reference>
<accession>A0ABS2ZMB3</accession>
<comment type="caution">
    <text evidence="1">The sequence shown here is derived from an EMBL/GenBank/DDBJ whole genome shotgun (WGS) entry which is preliminary data.</text>
</comment>
<name>A0ABS2ZMB3_9BACL</name>
<keyword evidence="2" id="KW-1185">Reference proteome</keyword>
<organism evidence="1 2">
    <name type="scientific">Fictibacillus nanhaiensis</name>
    <dbReference type="NCBI Taxonomy" id="742169"/>
    <lineage>
        <taxon>Bacteria</taxon>
        <taxon>Bacillati</taxon>
        <taxon>Bacillota</taxon>
        <taxon>Bacilli</taxon>
        <taxon>Bacillales</taxon>
        <taxon>Fictibacillaceae</taxon>
        <taxon>Fictibacillus</taxon>
    </lineage>
</organism>